<dbReference type="Pfam" id="PF05942">
    <property type="entry name" value="PaREP1"/>
    <property type="match status" value="1"/>
</dbReference>
<sequence>MKEVVIPDKLYEYLENLGVIKRLTPSDIVVELILNSIDIKDRPKYLADISDEYLKLGDELKNRGDIVVAGEMYWRGLSYLMKAVALRLGFEIQTYQDYFSLVDYLAFKYNDGELVVMFTNSERLHGEYHPRPQGEKEFEYREEQLKKLVKKLREILQ</sequence>
<evidence type="ECO:0000313" key="1">
    <source>
        <dbReference type="EMBL" id="BFH73841.1"/>
    </source>
</evidence>
<dbReference type="Gene3D" id="1.20.120.330">
    <property type="entry name" value="Nucleotidyltransferases domain 2"/>
    <property type="match status" value="1"/>
</dbReference>
<dbReference type="PANTHER" id="PTHR34237">
    <property type="entry name" value="PAREP8-RELATED"/>
    <property type="match status" value="1"/>
</dbReference>
<protein>
    <submittedName>
        <fullName evidence="1">PaREP1 family protein</fullName>
    </submittedName>
</protein>
<organism evidence="1">
    <name type="scientific">Sulfurisphaera javensis</name>
    <dbReference type="NCBI Taxonomy" id="2049879"/>
    <lineage>
        <taxon>Archaea</taxon>
        <taxon>Thermoproteota</taxon>
        <taxon>Thermoprotei</taxon>
        <taxon>Sulfolobales</taxon>
        <taxon>Sulfolobaceae</taxon>
        <taxon>Sulfurisphaera</taxon>
    </lineage>
</organism>
<proteinExistence type="predicted"/>
<reference evidence="1" key="1">
    <citation type="submission" date="2024-03" db="EMBL/GenBank/DDBJ databases">
        <title>Complete genome sequence of Sulfurisphaera javensis strain KD-1.</title>
        <authorList>
            <person name="Sakai H."/>
            <person name="Nur N."/>
            <person name="Suwanto A."/>
            <person name="Kurosawa N."/>
        </authorList>
    </citation>
    <scope>NUCLEOTIDE SEQUENCE</scope>
    <source>
        <strain evidence="1">KD-1</strain>
    </source>
</reference>
<dbReference type="EMBL" id="AP031322">
    <property type="protein sequence ID" value="BFH73841.1"/>
    <property type="molecule type" value="Genomic_DNA"/>
</dbReference>
<accession>A0AAT9GSJ5</accession>
<dbReference type="AlphaFoldDB" id="A0AAT9GSJ5"/>
<dbReference type="RefSeq" id="WP_369609400.1">
    <property type="nucleotide sequence ID" value="NZ_AP031322.1"/>
</dbReference>
<dbReference type="InterPro" id="IPR010268">
    <property type="entry name" value="PaREP1"/>
</dbReference>
<dbReference type="GeneID" id="92354738"/>
<gene>
    <name evidence="1" type="ORF">SJAV_17850</name>
</gene>
<name>A0AAT9GSJ5_9CREN</name>
<dbReference type="KEGG" id="sjv:SJAV_17850"/>